<gene>
    <name evidence="1" type="ORF">AB205_0187860</name>
</gene>
<sequence length="67" mass="7349">MTRGKTPIIIDNTNILAWHMKPYAVMVPEDCGTIHKVRSSSCMFPIVKLVVPGLAQVRTVLDPSTGI</sequence>
<dbReference type="AlphaFoldDB" id="A0A2G9P7R6"/>
<dbReference type="EMBL" id="KV922476">
    <property type="protein sequence ID" value="PIN99386.1"/>
    <property type="molecule type" value="Genomic_DNA"/>
</dbReference>
<dbReference type="PANTHER" id="PTHR13308">
    <property type="entry name" value="NEDD4-BINDING PROTEIN 2-LIKE 1"/>
    <property type="match status" value="1"/>
</dbReference>
<evidence type="ECO:0000313" key="1">
    <source>
        <dbReference type="EMBL" id="PIN99386.1"/>
    </source>
</evidence>
<organism evidence="1 2">
    <name type="scientific">Aquarana catesbeiana</name>
    <name type="common">American bullfrog</name>
    <name type="synonym">Rana catesbeiana</name>
    <dbReference type="NCBI Taxonomy" id="8400"/>
    <lineage>
        <taxon>Eukaryota</taxon>
        <taxon>Metazoa</taxon>
        <taxon>Chordata</taxon>
        <taxon>Craniata</taxon>
        <taxon>Vertebrata</taxon>
        <taxon>Euteleostomi</taxon>
        <taxon>Amphibia</taxon>
        <taxon>Batrachia</taxon>
        <taxon>Anura</taxon>
        <taxon>Neobatrachia</taxon>
        <taxon>Ranoidea</taxon>
        <taxon>Ranidae</taxon>
        <taxon>Aquarana</taxon>
    </lineage>
</organism>
<dbReference type="Proteomes" id="UP000228934">
    <property type="component" value="Unassembled WGS sequence"/>
</dbReference>
<name>A0A2G9P7R6_AQUCT</name>
<dbReference type="PANTHER" id="PTHR13308:SF5">
    <property type="entry name" value="NEDD4-BINDING PROTEIN 2-LIKE 1"/>
    <property type="match status" value="1"/>
</dbReference>
<dbReference type="OrthoDB" id="3231855at2759"/>
<accession>A0A2G9P7R6</accession>
<reference evidence="2" key="1">
    <citation type="journal article" date="2017" name="Nat. Commun.">
        <title>The North American bullfrog draft genome provides insight into hormonal regulation of long noncoding RNA.</title>
        <authorList>
            <person name="Hammond S.A."/>
            <person name="Warren R.L."/>
            <person name="Vandervalk B.P."/>
            <person name="Kucuk E."/>
            <person name="Khan H."/>
            <person name="Gibb E.A."/>
            <person name="Pandoh P."/>
            <person name="Kirk H."/>
            <person name="Zhao Y."/>
            <person name="Jones M."/>
            <person name="Mungall A.J."/>
            <person name="Coope R."/>
            <person name="Pleasance S."/>
            <person name="Moore R.A."/>
            <person name="Holt R.A."/>
            <person name="Round J.M."/>
            <person name="Ohora S."/>
            <person name="Walle B.V."/>
            <person name="Veldhoen N."/>
            <person name="Helbing C.C."/>
            <person name="Birol I."/>
        </authorList>
    </citation>
    <scope>NUCLEOTIDE SEQUENCE [LARGE SCALE GENOMIC DNA]</scope>
</reference>
<protein>
    <submittedName>
        <fullName evidence="1">Uncharacterized protein</fullName>
    </submittedName>
</protein>
<proteinExistence type="predicted"/>
<evidence type="ECO:0000313" key="2">
    <source>
        <dbReference type="Proteomes" id="UP000228934"/>
    </source>
</evidence>
<keyword evidence="2" id="KW-1185">Reference proteome</keyword>
<feature type="non-terminal residue" evidence="1">
    <location>
        <position position="67"/>
    </location>
</feature>
<dbReference type="InterPro" id="IPR026302">
    <property type="entry name" value="NEDD4-bd_p2"/>
</dbReference>